<dbReference type="GO" id="GO:0003676">
    <property type="term" value="F:nucleic acid binding"/>
    <property type="evidence" value="ECO:0007669"/>
    <property type="project" value="InterPro"/>
</dbReference>
<gene>
    <name evidence="4" type="ORF">G2W53_034650</name>
</gene>
<reference evidence="4" key="1">
    <citation type="submission" date="2020-09" db="EMBL/GenBank/DDBJ databases">
        <title>Genome-Enabled Discovery of Anthraquinone Biosynthesis in Senna tora.</title>
        <authorList>
            <person name="Kang S.-H."/>
            <person name="Pandey R.P."/>
            <person name="Lee C.-M."/>
            <person name="Sim J.-S."/>
            <person name="Jeong J.-T."/>
            <person name="Choi B.-S."/>
            <person name="Jung M."/>
            <person name="Ginzburg D."/>
            <person name="Zhao K."/>
            <person name="Won S.Y."/>
            <person name="Oh T.-J."/>
            <person name="Yu Y."/>
            <person name="Kim N.-H."/>
            <person name="Lee O.R."/>
            <person name="Lee T.-H."/>
            <person name="Bashyal P."/>
            <person name="Kim T.-S."/>
            <person name="Lee W.-H."/>
            <person name="Kawkins C."/>
            <person name="Kim C.-K."/>
            <person name="Kim J.S."/>
            <person name="Ahn B.O."/>
            <person name="Rhee S.Y."/>
            <person name="Sohng J.K."/>
        </authorList>
    </citation>
    <scope>NUCLEOTIDE SEQUENCE</scope>
    <source>
        <tissue evidence="4">Leaf</tissue>
    </source>
</reference>
<keyword evidence="2" id="KW-0804">Transcription</keyword>
<dbReference type="Pfam" id="PF02536">
    <property type="entry name" value="mTERF"/>
    <property type="match status" value="2"/>
</dbReference>
<organism evidence="4 5">
    <name type="scientific">Senna tora</name>
    <dbReference type="NCBI Taxonomy" id="362788"/>
    <lineage>
        <taxon>Eukaryota</taxon>
        <taxon>Viridiplantae</taxon>
        <taxon>Streptophyta</taxon>
        <taxon>Embryophyta</taxon>
        <taxon>Tracheophyta</taxon>
        <taxon>Spermatophyta</taxon>
        <taxon>Magnoliopsida</taxon>
        <taxon>eudicotyledons</taxon>
        <taxon>Gunneridae</taxon>
        <taxon>Pentapetalae</taxon>
        <taxon>rosids</taxon>
        <taxon>fabids</taxon>
        <taxon>Fabales</taxon>
        <taxon>Fabaceae</taxon>
        <taxon>Caesalpinioideae</taxon>
        <taxon>Cassia clade</taxon>
        <taxon>Senna</taxon>
    </lineage>
</organism>
<evidence type="ECO:0000256" key="2">
    <source>
        <dbReference type="ARBA" id="ARBA00022472"/>
    </source>
</evidence>
<keyword evidence="3" id="KW-0809">Transit peptide</keyword>
<proteinExistence type="inferred from homology"/>
<dbReference type="InterPro" id="IPR038538">
    <property type="entry name" value="MTERF_sf"/>
</dbReference>
<evidence type="ECO:0000313" key="5">
    <source>
        <dbReference type="Proteomes" id="UP000634136"/>
    </source>
</evidence>
<keyword evidence="2" id="KW-0805">Transcription regulation</keyword>
<dbReference type="SMART" id="SM00733">
    <property type="entry name" value="Mterf"/>
    <property type="match status" value="5"/>
</dbReference>
<dbReference type="AlphaFoldDB" id="A0A834TB98"/>
<protein>
    <submittedName>
        <fullName evidence="4">Transcription termination factor MTEF1, chloroplastic-like</fullName>
    </submittedName>
</protein>
<dbReference type="InterPro" id="IPR003690">
    <property type="entry name" value="MTERF"/>
</dbReference>
<dbReference type="GO" id="GO:0006353">
    <property type="term" value="P:DNA-templated transcription termination"/>
    <property type="evidence" value="ECO:0007669"/>
    <property type="project" value="UniProtKB-KW"/>
</dbReference>
<dbReference type="FunFam" id="1.25.70.10:FF:000001">
    <property type="entry name" value="Mitochondrial transcription termination factor-like"/>
    <property type="match status" value="1"/>
</dbReference>
<evidence type="ECO:0000256" key="1">
    <source>
        <dbReference type="ARBA" id="ARBA00007692"/>
    </source>
</evidence>
<comment type="similarity">
    <text evidence="1">Belongs to the mTERF family.</text>
</comment>
<name>A0A834TB98_9FABA</name>
<comment type="caution">
    <text evidence="4">The sequence shown here is derived from an EMBL/GenBank/DDBJ whole genome shotgun (WGS) entry which is preliminary data.</text>
</comment>
<dbReference type="PANTHER" id="PTHR13068:SF166">
    <property type="entry name" value="TRANSCRIPTION TERMINATION FACTOR MTERF15, MITOCHONDRIAL-LIKE"/>
    <property type="match status" value="1"/>
</dbReference>
<dbReference type="PANTHER" id="PTHR13068">
    <property type="entry name" value="CGI-12 PROTEIN-RELATED"/>
    <property type="match status" value="1"/>
</dbReference>
<evidence type="ECO:0000256" key="3">
    <source>
        <dbReference type="ARBA" id="ARBA00022946"/>
    </source>
</evidence>
<keyword evidence="2" id="KW-0806">Transcription termination</keyword>
<sequence>MYACYRKSVLFLKAFTRTSSISLLRSPSPLVHSCSTATSTPEKLCFRTNYLINTCGFSPEKASQLSRHVSFVKSESPDAVLDLLKSLDISDLQIRGIIKKAPWLLSCDPVRTIAPKIEFFKSKGASSSQLARIVIFNPWFLHKSLENHIIPIYDLLISYLHTDKRTVTSLQRYSTMVSDCYLVQKVQLLHDYGVPKSGIARLISHWPQVLSCNVDKLKMVADKLMEMGLHPSKSIFLDALRTKVRVSKSSWESKVELYRRWGWSDETLVEAFNRGPVCMVASCGKIDAMMDFLVTRMGWDSSYLAKNPTLLNYSLETRVVPRAFVLQFLQSRGMIQKITSYYPFAVSEEMFLRKFVYHFKDEALVDINKGLKLLTGNSEYYRSVVKRVFKRAETATKAEMLLDTMILSILCQSLVKLQHALQVSLEHRQSMSLLRSSAALSCLWQR</sequence>
<dbReference type="Gene3D" id="1.25.70.10">
    <property type="entry name" value="Transcription termination factor 3, mitochondrial"/>
    <property type="match status" value="1"/>
</dbReference>
<evidence type="ECO:0000313" key="4">
    <source>
        <dbReference type="EMBL" id="KAF7813674.1"/>
    </source>
</evidence>
<dbReference type="EMBL" id="JAAIUW010000010">
    <property type="protein sequence ID" value="KAF7813674.1"/>
    <property type="molecule type" value="Genomic_DNA"/>
</dbReference>
<dbReference type="OrthoDB" id="637682at2759"/>
<keyword evidence="5" id="KW-1185">Reference proteome</keyword>
<dbReference type="Proteomes" id="UP000634136">
    <property type="component" value="Unassembled WGS sequence"/>
</dbReference>
<accession>A0A834TB98</accession>